<keyword evidence="6" id="KW-1185">Reference proteome</keyword>
<evidence type="ECO:0000313" key="5">
    <source>
        <dbReference type="EMBL" id="RQG86195.1"/>
    </source>
</evidence>
<dbReference type="PROSITE" id="PS50956">
    <property type="entry name" value="HTH_ASNC_2"/>
    <property type="match status" value="1"/>
</dbReference>
<dbReference type="EMBL" id="REFY01000008">
    <property type="protein sequence ID" value="RQG86195.1"/>
    <property type="molecule type" value="Genomic_DNA"/>
</dbReference>
<dbReference type="GO" id="GO:0043200">
    <property type="term" value="P:response to amino acid"/>
    <property type="evidence" value="ECO:0007669"/>
    <property type="project" value="TreeGrafter"/>
</dbReference>
<organism evidence="5 6">
    <name type="scientific">Natrarchaeobius halalkaliphilus</name>
    <dbReference type="NCBI Taxonomy" id="1679091"/>
    <lineage>
        <taxon>Archaea</taxon>
        <taxon>Methanobacteriati</taxon>
        <taxon>Methanobacteriota</taxon>
        <taxon>Stenosarchaea group</taxon>
        <taxon>Halobacteria</taxon>
        <taxon>Halobacteriales</taxon>
        <taxon>Natrialbaceae</taxon>
        <taxon>Natrarchaeobius</taxon>
    </lineage>
</organism>
<keyword evidence="3" id="KW-0804">Transcription</keyword>
<dbReference type="GO" id="GO:0043565">
    <property type="term" value="F:sequence-specific DNA binding"/>
    <property type="evidence" value="ECO:0007669"/>
    <property type="project" value="InterPro"/>
</dbReference>
<evidence type="ECO:0000256" key="3">
    <source>
        <dbReference type="ARBA" id="ARBA00023163"/>
    </source>
</evidence>
<dbReference type="CDD" id="cd00090">
    <property type="entry name" value="HTH_ARSR"/>
    <property type="match status" value="1"/>
</dbReference>
<accession>A0A3N6LHU2</accession>
<dbReference type="AlphaFoldDB" id="A0A3N6LHU2"/>
<gene>
    <name evidence="5" type="ORF">EA462_17150</name>
</gene>
<dbReference type="GO" id="GO:0005829">
    <property type="term" value="C:cytosol"/>
    <property type="evidence" value="ECO:0007669"/>
    <property type="project" value="TreeGrafter"/>
</dbReference>
<dbReference type="OrthoDB" id="57033at2157"/>
<name>A0A3N6LHU2_9EURY</name>
<evidence type="ECO:0000256" key="2">
    <source>
        <dbReference type="ARBA" id="ARBA00023125"/>
    </source>
</evidence>
<protein>
    <submittedName>
        <fullName evidence="5">Winged helix-turn-helix transcriptional regulator</fullName>
    </submittedName>
</protein>
<sequence>MDIDKTDRKILYLLEKETETNLTHDKIAERIDVSSSTVTNRIQELKNEGILEGFQPKVNYEQAGIPYHVLFVCTVPVEKRRSLAEEALAVDGVVETRELLTGRRNLHVEVVSIDISTVESCSEELESKGIDIDQSDILRRKSTQPFNHIIQEMVDKSNIE</sequence>
<dbReference type="InterPro" id="IPR036388">
    <property type="entry name" value="WH-like_DNA-bd_sf"/>
</dbReference>
<proteinExistence type="predicted"/>
<dbReference type="SMART" id="SM00344">
    <property type="entry name" value="HTH_ASNC"/>
    <property type="match status" value="1"/>
</dbReference>
<dbReference type="InterPro" id="IPR019888">
    <property type="entry name" value="Tscrpt_reg_AsnC-like"/>
</dbReference>
<keyword evidence="1" id="KW-0805">Transcription regulation</keyword>
<evidence type="ECO:0000256" key="1">
    <source>
        <dbReference type="ARBA" id="ARBA00023015"/>
    </source>
</evidence>
<reference evidence="5 6" key="1">
    <citation type="submission" date="2018-10" db="EMBL/GenBank/DDBJ databases">
        <title>Natrarchaeobius chitinivorans gen. nov., sp. nov., and Natrarchaeobius haloalkaliphilus sp. nov., alkaliphilic, chitin-utilizing haloarchaea from hypersaline alkaline lakes.</title>
        <authorList>
            <person name="Sorokin D.Y."/>
            <person name="Elcheninov A.G."/>
            <person name="Kostrikina N.A."/>
            <person name="Bale N.J."/>
            <person name="Sinninghe Damste J.S."/>
            <person name="Khijniak T.V."/>
            <person name="Kublanov I.V."/>
            <person name="Toshchakov S.V."/>
        </authorList>
    </citation>
    <scope>NUCLEOTIDE SEQUENCE [LARGE SCALE GENOMIC DNA]</scope>
    <source>
        <strain evidence="5 6">AArcht-Sl</strain>
    </source>
</reference>
<dbReference type="InterPro" id="IPR000485">
    <property type="entry name" value="AsnC-type_HTH_dom"/>
</dbReference>
<comment type="caution">
    <text evidence="5">The sequence shown here is derived from an EMBL/GenBank/DDBJ whole genome shotgun (WGS) entry which is preliminary data.</text>
</comment>
<dbReference type="PANTHER" id="PTHR30154">
    <property type="entry name" value="LEUCINE-RESPONSIVE REGULATORY PROTEIN"/>
    <property type="match status" value="1"/>
</dbReference>
<dbReference type="InterPro" id="IPR011991">
    <property type="entry name" value="ArsR-like_HTH"/>
</dbReference>
<dbReference type="InterPro" id="IPR036390">
    <property type="entry name" value="WH_DNA-bd_sf"/>
</dbReference>
<keyword evidence="2" id="KW-0238">DNA-binding</keyword>
<dbReference type="Pfam" id="PF13412">
    <property type="entry name" value="HTH_24"/>
    <property type="match status" value="1"/>
</dbReference>
<dbReference type="PANTHER" id="PTHR30154:SF34">
    <property type="entry name" value="TRANSCRIPTIONAL REGULATOR AZLB"/>
    <property type="match status" value="1"/>
</dbReference>
<dbReference type="SUPFAM" id="SSF46785">
    <property type="entry name" value="Winged helix' DNA-binding domain"/>
    <property type="match status" value="1"/>
</dbReference>
<dbReference type="Gene3D" id="1.10.10.10">
    <property type="entry name" value="Winged helix-like DNA-binding domain superfamily/Winged helix DNA-binding domain"/>
    <property type="match status" value="1"/>
</dbReference>
<dbReference type="Proteomes" id="UP000273828">
    <property type="component" value="Unassembled WGS sequence"/>
</dbReference>
<evidence type="ECO:0000259" key="4">
    <source>
        <dbReference type="PROSITE" id="PS50956"/>
    </source>
</evidence>
<dbReference type="RefSeq" id="WP_124179759.1">
    <property type="nucleotide sequence ID" value="NZ_REFY01000008.1"/>
</dbReference>
<feature type="domain" description="HTH asnC-type" evidence="4">
    <location>
        <begin position="3"/>
        <end position="66"/>
    </location>
</feature>
<evidence type="ECO:0000313" key="6">
    <source>
        <dbReference type="Proteomes" id="UP000273828"/>
    </source>
</evidence>